<keyword evidence="3" id="KW-1185">Reference proteome</keyword>
<sequence length="290" mass="33581">MISIIIPTYNRAHLISRAVDSVVNQTFKKWELIIVDDGSTDNTKEIIQPFLSDNRIKLIEKENTGAAHSRNIGVEKSNFEWLTFLDSDDEAKDNWLFEVTQLIQRTDAQLISCGCEKYNHHGELVEKKLPNKNTNLFGEVRYKMTNGGVFFLRKEDFLKIGGFDKDLKSGQHTELSFRLIPLLQKRNASIIALEDCLIKVHMHKGERIRTNPKMKYEGAFYSLTKHKAFFSERPKAKAKYEAIVGVNAFKLKLYKVGFKNLINSFITKPTINSFLRILKYTFSYLFKKNN</sequence>
<dbReference type="Pfam" id="PF00535">
    <property type="entry name" value="Glycos_transf_2"/>
    <property type="match status" value="1"/>
</dbReference>
<dbReference type="SUPFAM" id="SSF53448">
    <property type="entry name" value="Nucleotide-diphospho-sugar transferases"/>
    <property type="match status" value="1"/>
</dbReference>
<dbReference type="EMBL" id="BMEC01000003">
    <property type="protein sequence ID" value="GGC28288.1"/>
    <property type="molecule type" value="Genomic_DNA"/>
</dbReference>
<dbReference type="PANTHER" id="PTHR43685">
    <property type="entry name" value="GLYCOSYLTRANSFERASE"/>
    <property type="match status" value="1"/>
</dbReference>
<gene>
    <name evidence="2" type="ORF">GCM10011506_12080</name>
</gene>
<dbReference type="PANTHER" id="PTHR43685:SF2">
    <property type="entry name" value="GLYCOSYLTRANSFERASE 2-LIKE DOMAIN-CONTAINING PROTEIN"/>
    <property type="match status" value="1"/>
</dbReference>
<comment type="caution">
    <text evidence="2">The sequence shown here is derived from an EMBL/GenBank/DDBJ whole genome shotgun (WGS) entry which is preliminary data.</text>
</comment>
<dbReference type="Gene3D" id="3.90.550.10">
    <property type="entry name" value="Spore Coat Polysaccharide Biosynthesis Protein SpsA, Chain A"/>
    <property type="match status" value="1"/>
</dbReference>
<dbReference type="Proteomes" id="UP000636010">
    <property type="component" value="Unassembled WGS sequence"/>
</dbReference>
<dbReference type="InterPro" id="IPR029044">
    <property type="entry name" value="Nucleotide-diphossugar_trans"/>
</dbReference>
<dbReference type="GO" id="GO:0016740">
    <property type="term" value="F:transferase activity"/>
    <property type="evidence" value="ECO:0007669"/>
    <property type="project" value="UniProtKB-KW"/>
</dbReference>
<keyword evidence="2" id="KW-0808">Transferase</keyword>
<dbReference type="CDD" id="cd00761">
    <property type="entry name" value="Glyco_tranf_GTA_type"/>
    <property type="match status" value="1"/>
</dbReference>
<reference evidence="3" key="1">
    <citation type="journal article" date="2019" name="Int. J. Syst. Evol. Microbiol.">
        <title>The Global Catalogue of Microorganisms (GCM) 10K type strain sequencing project: providing services to taxonomists for standard genome sequencing and annotation.</title>
        <authorList>
            <consortium name="The Broad Institute Genomics Platform"/>
            <consortium name="The Broad Institute Genome Sequencing Center for Infectious Disease"/>
            <person name="Wu L."/>
            <person name="Ma J."/>
        </authorList>
    </citation>
    <scope>NUCLEOTIDE SEQUENCE [LARGE SCALE GENOMIC DNA]</scope>
    <source>
        <strain evidence="3">CGMCC 1.10832</strain>
    </source>
</reference>
<protein>
    <submittedName>
        <fullName evidence="2">Glycosyl transferase</fullName>
    </submittedName>
</protein>
<dbReference type="InterPro" id="IPR050834">
    <property type="entry name" value="Glycosyltransf_2"/>
</dbReference>
<evidence type="ECO:0000313" key="2">
    <source>
        <dbReference type="EMBL" id="GGC28288.1"/>
    </source>
</evidence>
<organism evidence="2 3">
    <name type="scientific">Marivirga lumbricoides</name>
    <dbReference type="NCBI Taxonomy" id="1046115"/>
    <lineage>
        <taxon>Bacteria</taxon>
        <taxon>Pseudomonadati</taxon>
        <taxon>Bacteroidota</taxon>
        <taxon>Cytophagia</taxon>
        <taxon>Cytophagales</taxon>
        <taxon>Marivirgaceae</taxon>
        <taxon>Marivirga</taxon>
    </lineage>
</organism>
<evidence type="ECO:0000313" key="3">
    <source>
        <dbReference type="Proteomes" id="UP000636010"/>
    </source>
</evidence>
<dbReference type="InterPro" id="IPR001173">
    <property type="entry name" value="Glyco_trans_2-like"/>
</dbReference>
<accession>A0ABQ1LR40</accession>
<evidence type="ECO:0000259" key="1">
    <source>
        <dbReference type="Pfam" id="PF00535"/>
    </source>
</evidence>
<proteinExistence type="predicted"/>
<feature type="domain" description="Glycosyltransferase 2-like" evidence="1">
    <location>
        <begin position="3"/>
        <end position="147"/>
    </location>
</feature>
<name>A0ABQ1LR40_9BACT</name>
<dbReference type="RefSeq" id="WP_188461288.1">
    <property type="nucleotide sequence ID" value="NZ_BAABHU010000003.1"/>
</dbReference>